<dbReference type="Proteomes" id="UP000055060">
    <property type="component" value="Unassembled WGS sequence"/>
</dbReference>
<dbReference type="InterPro" id="IPR016181">
    <property type="entry name" value="Acyl_CoA_acyltransferase"/>
</dbReference>
<feature type="domain" description="N-acetyltransferase" evidence="1">
    <location>
        <begin position="148"/>
        <end position="282"/>
    </location>
</feature>
<dbReference type="OrthoDB" id="160586at2"/>
<reference evidence="2" key="1">
    <citation type="submission" date="2015-07" db="EMBL/GenBank/DDBJ databases">
        <title>Draft Genome Sequences of Anaerolinea thermolimosa IMO-1, Bellilinea caldifistulae GOMI-1, Leptolinea tardivitalis YMTK-2, Levilinea saccharolytica KIBI-1,Longilinea arvoryzae KOME-1, Previously Described as Members of the Anaerolineaceae (Chloroflexi).</title>
        <authorList>
            <person name="Sekiguchi Y."/>
            <person name="Ohashi A."/>
            <person name="Matsuura N."/>
            <person name="Tourlousse M.D."/>
        </authorList>
    </citation>
    <scope>NUCLEOTIDE SEQUENCE [LARGE SCALE GENOMIC DNA]</scope>
    <source>
        <strain evidence="2">KOME-1</strain>
    </source>
</reference>
<dbReference type="InterPro" id="IPR050276">
    <property type="entry name" value="MshD_Acetyltransferase"/>
</dbReference>
<dbReference type="AlphaFoldDB" id="A0A0S7BBF2"/>
<proteinExistence type="predicted"/>
<evidence type="ECO:0000313" key="3">
    <source>
        <dbReference type="Proteomes" id="UP000055060"/>
    </source>
</evidence>
<keyword evidence="3" id="KW-1185">Reference proteome</keyword>
<dbReference type="InterPro" id="IPR000182">
    <property type="entry name" value="GNAT_dom"/>
</dbReference>
<dbReference type="CDD" id="cd04301">
    <property type="entry name" value="NAT_SF"/>
    <property type="match status" value="1"/>
</dbReference>
<dbReference type="Pfam" id="PF00583">
    <property type="entry name" value="Acetyltransf_1"/>
    <property type="match status" value="1"/>
</dbReference>
<evidence type="ECO:0000313" key="2">
    <source>
        <dbReference type="EMBL" id="GAP15119.1"/>
    </source>
</evidence>
<dbReference type="PANTHER" id="PTHR43617">
    <property type="entry name" value="L-AMINO ACID N-ACETYLTRANSFERASE"/>
    <property type="match status" value="1"/>
</dbReference>
<dbReference type="STRING" id="360412.LARV_02900"/>
<organism evidence="2">
    <name type="scientific">Longilinea arvoryzae</name>
    <dbReference type="NCBI Taxonomy" id="360412"/>
    <lineage>
        <taxon>Bacteria</taxon>
        <taxon>Bacillati</taxon>
        <taxon>Chloroflexota</taxon>
        <taxon>Anaerolineae</taxon>
        <taxon>Anaerolineales</taxon>
        <taxon>Anaerolineaceae</taxon>
        <taxon>Longilinea</taxon>
    </lineage>
</organism>
<dbReference type="PANTHER" id="PTHR43617:SF38">
    <property type="entry name" value="N-ACETYLTRANSFERASE DOMAIN-CONTAINING PROTEIN"/>
    <property type="match status" value="1"/>
</dbReference>
<name>A0A0S7BBF2_9CHLR</name>
<protein>
    <submittedName>
        <fullName evidence="2">Predicted acetyltransferase</fullName>
    </submittedName>
</protein>
<keyword evidence="2" id="KW-0808">Transferase</keyword>
<gene>
    <name evidence="2" type="ORF">LARV_02900</name>
</gene>
<accession>A0A0S7BBF2</accession>
<dbReference type="EMBL" id="DF967972">
    <property type="protein sequence ID" value="GAP15119.1"/>
    <property type="molecule type" value="Genomic_DNA"/>
</dbReference>
<dbReference type="RefSeq" id="WP_075074317.1">
    <property type="nucleotide sequence ID" value="NZ_DF967972.1"/>
</dbReference>
<dbReference type="GO" id="GO:0016747">
    <property type="term" value="F:acyltransferase activity, transferring groups other than amino-acyl groups"/>
    <property type="evidence" value="ECO:0007669"/>
    <property type="project" value="InterPro"/>
</dbReference>
<dbReference type="SUPFAM" id="SSF55729">
    <property type="entry name" value="Acyl-CoA N-acyltransferases (Nat)"/>
    <property type="match status" value="1"/>
</dbReference>
<dbReference type="PROSITE" id="PS51186">
    <property type="entry name" value="GNAT"/>
    <property type="match status" value="1"/>
</dbReference>
<evidence type="ECO:0000259" key="1">
    <source>
        <dbReference type="PROSITE" id="PS51186"/>
    </source>
</evidence>
<sequence>MSDLISIRDARPQDISDLAFLLNQAPYVHRHLDWRLPLDWIGEEFFWILEQSQRIQAVFACPADPPGIAWVRLFASSALIQPDEAWDRLFEHALNRIGPGSNIKLAAISLQNWFEQLLVRHGWSLHQQIVTLGWSGDFSAVQPLPDGAVIRPILPEDLPEVTRLDNLAFEPLWQLSLTALTQAYEQSAFSTLMEIDQRIVAYQISTATAYSAHLARLAVRPELQGKKIGYGLVYDLLKRLERLHIWSVTVNTQHDNLASQALYRHLGFAHTGDQFPVLVYPL</sequence>
<dbReference type="Gene3D" id="3.40.630.30">
    <property type="match status" value="1"/>
</dbReference>